<sequence length="303" mass="32886">MEPISSPTPSTFAAARSASPAADTRTFPHSVVNTAPLVPVLQSDAATATDAQRFVDGVAAVCRKQGLASALVYLQGGQHHGDAIVADALQQLIAFLPSDRAWEHEVRATPAKVDLLAAKAAALRALLQQIENAISQGHGRDGMTGFATRAGRLLPMINAAEAAGNAEELGLEISTVMGWQGRAVGEVMDALATDAPVCCHALWARYALDQGDWRAEDNRQRIWTLLIAGKDNRFTHARRIQRADTFHGPVMDALRSDHRADNVIERFHITCPMLQRWAREAAEALHLHGRLDDRNRLPFHAGI</sequence>
<dbReference type="AlphaFoldDB" id="A0A7W3FP07"/>
<evidence type="ECO:0000313" key="3">
    <source>
        <dbReference type="Proteomes" id="UP000547058"/>
    </source>
</evidence>
<gene>
    <name evidence="2" type="ORF">H4O11_14950</name>
</gene>
<dbReference type="EMBL" id="JACGXS010000009">
    <property type="protein sequence ID" value="MBA8683096.1"/>
    <property type="molecule type" value="Genomic_DNA"/>
</dbReference>
<reference evidence="2 3" key="1">
    <citation type="submission" date="2020-08" db="EMBL/GenBank/DDBJ databases">
        <title>Stenotrophomonas tumulicola JCM 30961.</title>
        <authorList>
            <person name="Deng Y."/>
        </authorList>
    </citation>
    <scope>NUCLEOTIDE SEQUENCE [LARGE SCALE GENOMIC DNA]</scope>
    <source>
        <strain evidence="2 3">JCM 30961</strain>
    </source>
</reference>
<name>A0A7W3FP07_9GAMM</name>
<accession>A0A7W3FP07</accession>
<feature type="region of interest" description="Disordered" evidence="1">
    <location>
        <begin position="1"/>
        <end position="23"/>
    </location>
</feature>
<evidence type="ECO:0000313" key="2">
    <source>
        <dbReference type="EMBL" id="MBA8683096.1"/>
    </source>
</evidence>
<comment type="caution">
    <text evidence="2">The sequence shown here is derived from an EMBL/GenBank/DDBJ whole genome shotgun (WGS) entry which is preliminary data.</text>
</comment>
<organism evidence="2 3">
    <name type="scientific">Stenotrophomonas tumulicola</name>
    <dbReference type="NCBI Taxonomy" id="1685415"/>
    <lineage>
        <taxon>Bacteria</taxon>
        <taxon>Pseudomonadati</taxon>
        <taxon>Pseudomonadota</taxon>
        <taxon>Gammaproteobacteria</taxon>
        <taxon>Lysobacterales</taxon>
        <taxon>Lysobacteraceae</taxon>
        <taxon>Stenotrophomonas</taxon>
    </lineage>
</organism>
<evidence type="ECO:0000256" key="1">
    <source>
        <dbReference type="SAM" id="MobiDB-lite"/>
    </source>
</evidence>
<proteinExistence type="predicted"/>
<dbReference type="RefSeq" id="WP_182340236.1">
    <property type="nucleotide sequence ID" value="NZ_JACGXS010000009.1"/>
</dbReference>
<dbReference type="Proteomes" id="UP000547058">
    <property type="component" value="Unassembled WGS sequence"/>
</dbReference>
<keyword evidence="3" id="KW-1185">Reference proteome</keyword>
<protein>
    <submittedName>
        <fullName evidence="2">Uncharacterized protein</fullName>
    </submittedName>
</protein>